<proteinExistence type="predicted"/>
<dbReference type="InterPro" id="IPR012336">
    <property type="entry name" value="Thioredoxin-like_fold"/>
</dbReference>
<feature type="domain" description="Thioredoxin" evidence="6">
    <location>
        <begin position="326"/>
        <end position="473"/>
    </location>
</feature>
<dbReference type="EMBL" id="CP032869">
    <property type="protein sequence ID" value="AYL94214.1"/>
    <property type="molecule type" value="Genomic_DNA"/>
</dbReference>
<dbReference type="PROSITE" id="PS00194">
    <property type="entry name" value="THIOREDOXIN_1"/>
    <property type="match status" value="1"/>
</dbReference>
<dbReference type="PANTHER" id="PTHR42852:SF6">
    <property type="entry name" value="THIOL:DISULFIDE INTERCHANGE PROTEIN DSBE"/>
    <property type="match status" value="1"/>
</dbReference>
<dbReference type="GO" id="GO:0030313">
    <property type="term" value="C:cell envelope"/>
    <property type="evidence" value="ECO:0007669"/>
    <property type="project" value="UniProtKB-SubCell"/>
</dbReference>
<dbReference type="PANTHER" id="PTHR42852">
    <property type="entry name" value="THIOL:DISULFIDE INTERCHANGE PROTEIN DSBE"/>
    <property type="match status" value="1"/>
</dbReference>
<dbReference type="PROSITE" id="PS51352">
    <property type="entry name" value="THIOREDOXIN_2"/>
    <property type="match status" value="1"/>
</dbReference>
<dbReference type="InterPro" id="IPR013766">
    <property type="entry name" value="Thioredoxin_domain"/>
</dbReference>
<evidence type="ECO:0000313" key="8">
    <source>
        <dbReference type="Proteomes" id="UP000270046"/>
    </source>
</evidence>
<name>A0A494VJ01_9SPHI</name>
<evidence type="ECO:0000313" key="7">
    <source>
        <dbReference type="EMBL" id="AYL94214.1"/>
    </source>
</evidence>
<evidence type="ECO:0000259" key="6">
    <source>
        <dbReference type="PROSITE" id="PS51352"/>
    </source>
</evidence>
<dbReference type="Gene3D" id="3.40.30.10">
    <property type="entry name" value="Glutaredoxin"/>
    <property type="match status" value="1"/>
</dbReference>
<dbReference type="InterPro" id="IPR036249">
    <property type="entry name" value="Thioredoxin-like_sf"/>
</dbReference>
<dbReference type="GO" id="GO:0017004">
    <property type="term" value="P:cytochrome complex assembly"/>
    <property type="evidence" value="ECO:0007669"/>
    <property type="project" value="UniProtKB-KW"/>
</dbReference>
<protein>
    <submittedName>
        <fullName evidence="7">TlpA family protein disulfide reductase</fullName>
    </submittedName>
</protein>
<dbReference type="OrthoDB" id="9815205at2"/>
<gene>
    <name evidence="7" type="ORF">HYN43_002405</name>
</gene>
<evidence type="ECO:0000256" key="1">
    <source>
        <dbReference type="ARBA" id="ARBA00004196"/>
    </source>
</evidence>
<dbReference type="Proteomes" id="UP000270046">
    <property type="component" value="Chromosome"/>
</dbReference>
<keyword evidence="8" id="KW-1185">Reference proteome</keyword>
<keyword evidence="3" id="KW-1015">Disulfide bond</keyword>
<accession>A0A494VJ01</accession>
<sequence>MNFSIKIKFLMTCLALLVCQLAEARHFTVKQKNEVTVSGYAERLNDGDTIVLNLYKFGEFAQHPLSKTTFTTVASHRRFHISFPVSARARYVDLILPAGTGCYFAGYLVTAGDQVNISMKQQQVFFTGQGSACWKVKFKSDSLQKVFFREQKGIPTLESKTRLINALTQARLATLKADSIRLPPVIYHILKADILGEEMLLAYNYTKTFYQNGGTSRPAAFNQSVKYAEEAIGESAVYANDFIAGQIARYKLDSCIIPDQPFSLPKAYAFFKTGTGFSKSLKEKLITYLLFMERTSKEIVPLLADASAFVTGGDMAKVLEELSTSVMPGARAYDFSLPDTAGKLVHSGDFKDKVVLMDFWFTGCGACLKIKPELEKIEKLYQGKDVVFISVGLDKSKTQWLSSVRQNKYSTRQSKNLFTESQAFNHPIARHYNITGCPTLILVDRNGNILRIPESPLDDGGNGLVNAINETLR</sequence>
<dbReference type="Pfam" id="PF13905">
    <property type="entry name" value="Thioredoxin_8"/>
    <property type="match status" value="1"/>
</dbReference>
<comment type="subcellular location">
    <subcellularLocation>
        <location evidence="1">Cell envelope</location>
    </subcellularLocation>
</comment>
<dbReference type="SUPFAM" id="SSF52833">
    <property type="entry name" value="Thioredoxin-like"/>
    <property type="match status" value="1"/>
</dbReference>
<dbReference type="CDD" id="cd02966">
    <property type="entry name" value="TlpA_like_family"/>
    <property type="match status" value="1"/>
</dbReference>
<evidence type="ECO:0000256" key="2">
    <source>
        <dbReference type="ARBA" id="ARBA00022748"/>
    </source>
</evidence>
<dbReference type="KEGG" id="muh:HYN43_002405"/>
<dbReference type="AlphaFoldDB" id="A0A494VJ01"/>
<dbReference type="RefSeq" id="WP_119407933.1">
    <property type="nucleotide sequence ID" value="NZ_CP032869.1"/>
</dbReference>
<evidence type="ECO:0000256" key="4">
    <source>
        <dbReference type="ARBA" id="ARBA00023284"/>
    </source>
</evidence>
<dbReference type="InterPro" id="IPR050553">
    <property type="entry name" value="Thioredoxin_ResA/DsbE_sf"/>
</dbReference>
<keyword evidence="5" id="KW-0732">Signal</keyword>
<feature type="signal peptide" evidence="5">
    <location>
        <begin position="1"/>
        <end position="24"/>
    </location>
</feature>
<organism evidence="7 8">
    <name type="scientific">Mucilaginibacter celer</name>
    <dbReference type="NCBI Taxonomy" id="2305508"/>
    <lineage>
        <taxon>Bacteria</taxon>
        <taxon>Pseudomonadati</taxon>
        <taxon>Bacteroidota</taxon>
        <taxon>Sphingobacteriia</taxon>
        <taxon>Sphingobacteriales</taxon>
        <taxon>Sphingobacteriaceae</taxon>
        <taxon>Mucilaginibacter</taxon>
    </lineage>
</organism>
<keyword evidence="2" id="KW-0201">Cytochrome c-type biogenesis</keyword>
<dbReference type="InterPro" id="IPR017937">
    <property type="entry name" value="Thioredoxin_CS"/>
</dbReference>
<reference evidence="7 8" key="1">
    <citation type="submission" date="2018-10" db="EMBL/GenBank/DDBJ databases">
        <title>Genome sequencing of Mucilaginibacter sp. HYN0043.</title>
        <authorList>
            <person name="Kim M."/>
            <person name="Yi H."/>
        </authorList>
    </citation>
    <scope>NUCLEOTIDE SEQUENCE [LARGE SCALE GENOMIC DNA]</scope>
    <source>
        <strain evidence="7 8">HYN0043</strain>
    </source>
</reference>
<evidence type="ECO:0000256" key="5">
    <source>
        <dbReference type="SAM" id="SignalP"/>
    </source>
</evidence>
<evidence type="ECO:0000256" key="3">
    <source>
        <dbReference type="ARBA" id="ARBA00023157"/>
    </source>
</evidence>
<feature type="chain" id="PRO_5019734963" evidence="5">
    <location>
        <begin position="25"/>
        <end position="473"/>
    </location>
</feature>
<keyword evidence="4" id="KW-0676">Redox-active center</keyword>